<keyword evidence="2" id="KW-1185">Reference proteome</keyword>
<gene>
    <name evidence="1" type="ORF">T05_10600</name>
</gene>
<protein>
    <submittedName>
        <fullName evidence="1">Uncharacterized protein</fullName>
    </submittedName>
</protein>
<dbReference type="EMBL" id="JYDJ01000161">
    <property type="protein sequence ID" value="KRX41780.1"/>
    <property type="molecule type" value="Genomic_DNA"/>
</dbReference>
<sequence>MQHLSQHQEKKVRQRHNHLILQVLDNNDRLREKEDATMAQGLRMLRGKGLGAVVFLVTSVRA</sequence>
<accession>A0A0V0TRX0</accession>
<evidence type="ECO:0000313" key="2">
    <source>
        <dbReference type="Proteomes" id="UP000055048"/>
    </source>
</evidence>
<reference evidence="1 2" key="1">
    <citation type="submission" date="2015-01" db="EMBL/GenBank/DDBJ databases">
        <title>Evolution of Trichinella species and genotypes.</title>
        <authorList>
            <person name="Korhonen P.K."/>
            <person name="Edoardo P."/>
            <person name="Giuseppe L.R."/>
            <person name="Gasser R.B."/>
        </authorList>
    </citation>
    <scope>NUCLEOTIDE SEQUENCE [LARGE SCALE GENOMIC DNA]</scope>
    <source>
        <strain evidence="1">ISS417</strain>
    </source>
</reference>
<name>A0A0V0TRX0_9BILA</name>
<evidence type="ECO:0000313" key="1">
    <source>
        <dbReference type="EMBL" id="KRX41780.1"/>
    </source>
</evidence>
<dbReference type="Proteomes" id="UP000055048">
    <property type="component" value="Unassembled WGS sequence"/>
</dbReference>
<organism evidence="1 2">
    <name type="scientific">Trichinella murrelli</name>
    <dbReference type="NCBI Taxonomy" id="144512"/>
    <lineage>
        <taxon>Eukaryota</taxon>
        <taxon>Metazoa</taxon>
        <taxon>Ecdysozoa</taxon>
        <taxon>Nematoda</taxon>
        <taxon>Enoplea</taxon>
        <taxon>Dorylaimia</taxon>
        <taxon>Trichinellida</taxon>
        <taxon>Trichinellidae</taxon>
        <taxon>Trichinella</taxon>
    </lineage>
</organism>
<comment type="caution">
    <text evidence="1">The sequence shown here is derived from an EMBL/GenBank/DDBJ whole genome shotgun (WGS) entry which is preliminary data.</text>
</comment>
<proteinExistence type="predicted"/>
<dbReference type="AlphaFoldDB" id="A0A0V0TRX0"/>